<reference evidence="7 8" key="1">
    <citation type="submission" date="2015-07" db="EMBL/GenBank/DDBJ databases">
        <title>Complete genome sequence of Mycobacterium goodii X7B, a facultative thermophilic biodesulfurizing bacterium.</title>
        <authorList>
            <person name="Yu B."/>
            <person name="Li F."/>
            <person name="Xu P."/>
        </authorList>
    </citation>
    <scope>NUCLEOTIDE SEQUENCE [LARGE SCALE GENOMIC DNA]</scope>
    <source>
        <strain evidence="7 8">X7B</strain>
    </source>
</reference>
<evidence type="ECO:0000256" key="4">
    <source>
        <dbReference type="ARBA" id="ARBA00023136"/>
    </source>
</evidence>
<protein>
    <recommendedName>
        <fullName evidence="6">DUF202 domain-containing protein</fullName>
    </recommendedName>
</protein>
<evidence type="ECO:0000256" key="3">
    <source>
        <dbReference type="ARBA" id="ARBA00022989"/>
    </source>
</evidence>
<dbReference type="KEGG" id="mgo:AFA91_05805"/>
<proteinExistence type="predicted"/>
<dbReference type="RefSeq" id="WP_049743885.1">
    <property type="nucleotide sequence ID" value="NZ_CP012150.1"/>
</dbReference>
<name>A0A0K0X2G2_MYCGD</name>
<dbReference type="GO" id="GO:0012505">
    <property type="term" value="C:endomembrane system"/>
    <property type="evidence" value="ECO:0007669"/>
    <property type="project" value="UniProtKB-SubCell"/>
</dbReference>
<evidence type="ECO:0000313" key="7">
    <source>
        <dbReference type="EMBL" id="AKS31478.1"/>
    </source>
</evidence>
<feature type="domain" description="DUF202" evidence="6">
    <location>
        <begin position="7"/>
        <end position="64"/>
    </location>
</feature>
<feature type="transmembrane region" description="Helical" evidence="5">
    <location>
        <begin position="21"/>
        <end position="38"/>
    </location>
</feature>
<evidence type="ECO:0000256" key="2">
    <source>
        <dbReference type="ARBA" id="ARBA00022692"/>
    </source>
</evidence>
<feature type="transmembrane region" description="Helical" evidence="5">
    <location>
        <begin position="44"/>
        <end position="64"/>
    </location>
</feature>
<gene>
    <name evidence="7" type="ORF">AFA91_05805</name>
</gene>
<dbReference type="STRING" id="134601.AFA91_05805"/>
<comment type="subcellular location">
    <subcellularLocation>
        <location evidence="1">Endomembrane system</location>
        <topology evidence="1">Multi-pass membrane protein</topology>
    </subcellularLocation>
</comment>
<sequence length="109" mass="11473">MRNYLIDSGLQAERTRLAWRRSVMSLVVASLVCLRGLTRVTGASAIFYVAVALSCIVIVSVVCIRRSRVVEAALRVGRALPGGAALCMFAGACSVSAMSAIAILASSLR</sequence>
<evidence type="ECO:0000259" key="6">
    <source>
        <dbReference type="Pfam" id="PF02656"/>
    </source>
</evidence>
<dbReference type="InterPro" id="IPR003807">
    <property type="entry name" value="DUF202"/>
</dbReference>
<evidence type="ECO:0000256" key="5">
    <source>
        <dbReference type="SAM" id="Phobius"/>
    </source>
</evidence>
<keyword evidence="2 5" id="KW-0812">Transmembrane</keyword>
<dbReference type="AlphaFoldDB" id="A0A0K0X2G2"/>
<keyword evidence="3 5" id="KW-1133">Transmembrane helix</keyword>
<keyword evidence="4 5" id="KW-0472">Membrane</keyword>
<feature type="transmembrane region" description="Helical" evidence="5">
    <location>
        <begin position="85"/>
        <end position="108"/>
    </location>
</feature>
<dbReference type="OrthoDB" id="3701077at2"/>
<dbReference type="PATRIC" id="fig|134601.6.peg.1204"/>
<dbReference type="EMBL" id="CP012150">
    <property type="protein sequence ID" value="AKS31478.1"/>
    <property type="molecule type" value="Genomic_DNA"/>
</dbReference>
<evidence type="ECO:0000256" key="1">
    <source>
        <dbReference type="ARBA" id="ARBA00004127"/>
    </source>
</evidence>
<evidence type="ECO:0000313" key="8">
    <source>
        <dbReference type="Proteomes" id="UP000062255"/>
    </source>
</evidence>
<accession>A0A0K0X2G2</accession>
<organism evidence="7 8">
    <name type="scientific">Mycolicibacterium goodii</name>
    <name type="common">Mycobacterium goodii</name>
    <dbReference type="NCBI Taxonomy" id="134601"/>
    <lineage>
        <taxon>Bacteria</taxon>
        <taxon>Bacillati</taxon>
        <taxon>Actinomycetota</taxon>
        <taxon>Actinomycetes</taxon>
        <taxon>Mycobacteriales</taxon>
        <taxon>Mycobacteriaceae</taxon>
        <taxon>Mycolicibacterium</taxon>
    </lineage>
</organism>
<dbReference type="Pfam" id="PF02656">
    <property type="entry name" value="DUF202"/>
    <property type="match status" value="1"/>
</dbReference>
<dbReference type="Proteomes" id="UP000062255">
    <property type="component" value="Chromosome"/>
</dbReference>